<dbReference type="PANTHER" id="PTHR30173:SF43">
    <property type="entry name" value="ECF RNA POLYMERASE SIGMA FACTOR SIGI-RELATED"/>
    <property type="match status" value="1"/>
</dbReference>
<organism evidence="10 11">
    <name type="scientific">Nocardia albiluteola</name>
    <dbReference type="NCBI Taxonomy" id="2842303"/>
    <lineage>
        <taxon>Bacteria</taxon>
        <taxon>Bacillati</taxon>
        <taxon>Actinomycetota</taxon>
        <taxon>Actinomycetes</taxon>
        <taxon>Mycobacteriales</taxon>
        <taxon>Nocardiaceae</taxon>
        <taxon>Nocardia</taxon>
    </lineage>
</organism>
<comment type="subunit">
    <text evidence="2">Interacts transiently with the RNA polymerase catalytic core formed by RpoA, RpoB, RpoC and RpoZ (2 alpha, 1 beta, 1 beta' and 1 omega subunit) to form the RNA polymerase holoenzyme that can initiate transcription.</text>
</comment>
<feature type="domain" description="RNA polymerase sigma-70 region 2" evidence="8">
    <location>
        <begin position="12"/>
        <end position="72"/>
    </location>
</feature>
<evidence type="ECO:0000256" key="5">
    <source>
        <dbReference type="ARBA" id="ARBA00023125"/>
    </source>
</evidence>
<dbReference type="EMBL" id="JAHKNI010000001">
    <property type="protein sequence ID" value="MBU3060699.1"/>
    <property type="molecule type" value="Genomic_DNA"/>
</dbReference>
<dbReference type="Proteomes" id="UP000733379">
    <property type="component" value="Unassembled WGS sequence"/>
</dbReference>
<dbReference type="Pfam" id="PF08281">
    <property type="entry name" value="Sigma70_r4_2"/>
    <property type="match status" value="1"/>
</dbReference>
<sequence>MEMTRDLANPWRAHRHHLVGLALRMLGDVGAAEDVVQEAFTRLARTPDVDDDRAWLTTVTAHLCLDQLRSARMRRETPADPLDLTDQISLTQPPDADPADRVTLDQEVQGAMFVVLQRLSPAERVAFILHDVFSLPFETIAETLGRPIGTCRQLARRARQKIAAAESSSKTVAQEQHHEVTRTFIEACAGGDIVALAAVLHEDAWGLATFLPGTGFDPVLSRGPQDIIANLTRYFDPEVTMVPHPAYGRPAILSSRDNRLFAVLVLTIDNGLIHRIDAVVDPTANSPG</sequence>
<dbReference type="SUPFAM" id="SSF88659">
    <property type="entry name" value="Sigma3 and sigma4 domains of RNA polymerase sigma factors"/>
    <property type="match status" value="1"/>
</dbReference>
<dbReference type="Gene3D" id="3.10.450.50">
    <property type="match status" value="1"/>
</dbReference>
<evidence type="ECO:0000256" key="1">
    <source>
        <dbReference type="ARBA" id="ARBA00010641"/>
    </source>
</evidence>
<protein>
    <submittedName>
        <fullName evidence="10">RNA polymerase sigma factor SigI</fullName>
    </submittedName>
</protein>
<dbReference type="RefSeq" id="WP_215915519.1">
    <property type="nucleotide sequence ID" value="NZ_JAHKNI010000001.1"/>
</dbReference>
<dbReference type="NCBIfam" id="NF007213">
    <property type="entry name" value="PRK09635.1"/>
    <property type="match status" value="1"/>
</dbReference>
<dbReference type="SUPFAM" id="SSF54427">
    <property type="entry name" value="NTF2-like"/>
    <property type="match status" value="1"/>
</dbReference>
<evidence type="ECO:0000313" key="11">
    <source>
        <dbReference type="Proteomes" id="UP000733379"/>
    </source>
</evidence>
<feature type="region of interest" description="Disordered" evidence="7">
    <location>
        <begin position="78"/>
        <end position="99"/>
    </location>
</feature>
<dbReference type="InterPro" id="IPR013249">
    <property type="entry name" value="RNA_pol_sigma70_r4_t2"/>
</dbReference>
<dbReference type="Pfam" id="PF04542">
    <property type="entry name" value="Sigma70_r2"/>
    <property type="match status" value="1"/>
</dbReference>
<comment type="similarity">
    <text evidence="1">Belongs to the sigma-70 factor family. ECF subfamily.</text>
</comment>
<keyword evidence="4" id="KW-0731">Sigma factor</keyword>
<evidence type="ECO:0000259" key="9">
    <source>
        <dbReference type="Pfam" id="PF08281"/>
    </source>
</evidence>
<evidence type="ECO:0000256" key="2">
    <source>
        <dbReference type="ARBA" id="ARBA00011344"/>
    </source>
</evidence>
<dbReference type="InterPro" id="IPR032710">
    <property type="entry name" value="NTF2-like_dom_sf"/>
</dbReference>
<dbReference type="Gene3D" id="1.10.10.10">
    <property type="entry name" value="Winged helix-like DNA-binding domain superfamily/Winged helix DNA-binding domain"/>
    <property type="match status" value="1"/>
</dbReference>
<evidence type="ECO:0000256" key="7">
    <source>
        <dbReference type="SAM" id="MobiDB-lite"/>
    </source>
</evidence>
<gene>
    <name evidence="10" type="primary">sigI</name>
    <name evidence="10" type="ORF">KO481_04075</name>
</gene>
<reference evidence="10 11" key="1">
    <citation type="submission" date="2021-06" db="EMBL/GenBank/DDBJ databases">
        <title>Actinomycetes sequencing.</title>
        <authorList>
            <person name="Shan Q."/>
        </authorList>
    </citation>
    <scope>NUCLEOTIDE SEQUENCE [LARGE SCALE GENOMIC DNA]</scope>
    <source>
        <strain evidence="10 11">NEAU-G5</strain>
    </source>
</reference>
<evidence type="ECO:0000256" key="6">
    <source>
        <dbReference type="ARBA" id="ARBA00023163"/>
    </source>
</evidence>
<name>A0ABS6ARP6_9NOCA</name>
<dbReference type="SUPFAM" id="SSF88946">
    <property type="entry name" value="Sigma2 domain of RNA polymerase sigma factors"/>
    <property type="match status" value="1"/>
</dbReference>
<dbReference type="InterPro" id="IPR052704">
    <property type="entry name" value="ECF_Sigma-70_Domain"/>
</dbReference>
<dbReference type="PANTHER" id="PTHR30173">
    <property type="entry name" value="SIGMA 19 FACTOR"/>
    <property type="match status" value="1"/>
</dbReference>
<dbReference type="InterPro" id="IPR007627">
    <property type="entry name" value="RNA_pol_sigma70_r2"/>
</dbReference>
<feature type="domain" description="RNA polymerase sigma factor 70 region 4 type 2" evidence="9">
    <location>
        <begin position="115"/>
        <end position="162"/>
    </location>
</feature>
<dbReference type="NCBIfam" id="TIGR02937">
    <property type="entry name" value="sigma70-ECF"/>
    <property type="match status" value="1"/>
</dbReference>
<dbReference type="Gene3D" id="1.10.1740.10">
    <property type="match status" value="1"/>
</dbReference>
<accession>A0ABS6ARP6</accession>
<evidence type="ECO:0000256" key="3">
    <source>
        <dbReference type="ARBA" id="ARBA00023015"/>
    </source>
</evidence>
<evidence type="ECO:0000256" key="4">
    <source>
        <dbReference type="ARBA" id="ARBA00023082"/>
    </source>
</evidence>
<dbReference type="InterPro" id="IPR013324">
    <property type="entry name" value="RNA_pol_sigma_r3/r4-like"/>
</dbReference>
<keyword evidence="5" id="KW-0238">DNA-binding</keyword>
<dbReference type="InterPro" id="IPR014284">
    <property type="entry name" value="RNA_pol_sigma-70_dom"/>
</dbReference>
<dbReference type="InterPro" id="IPR036388">
    <property type="entry name" value="WH-like_DNA-bd_sf"/>
</dbReference>
<keyword evidence="3" id="KW-0805">Transcription regulation</keyword>
<keyword evidence="6" id="KW-0804">Transcription</keyword>
<evidence type="ECO:0000313" key="10">
    <source>
        <dbReference type="EMBL" id="MBU3060699.1"/>
    </source>
</evidence>
<keyword evidence="11" id="KW-1185">Reference proteome</keyword>
<evidence type="ECO:0000259" key="8">
    <source>
        <dbReference type="Pfam" id="PF04542"/>
    </source>
</evidence>
<proteinExistence type="inferred from homology"/>
<comment type="caution">
    <text evidence="10">The sequence shown here is derived from an EMBL/GenBank/DDBJ whole genome shotgun (WGS) entry which is preliminary data.</text>
</comment>
<dbReference type="InterPro" id="IPR013325">
    <property type="entry name" value="RNA_pol_sigma_r2"/>
</dbReference>